<comment type="caution">
    <text evidence="2">The sequence shown here is derived from an EMBL/GenBank/DDBJ whole genome shotgun (WGS) entry which is preliminary data.</text>
</comment>
<proteinExistence type="predicted"/>
<dbReference type="Proteomes" id="UP000243024">
    <property type="component" value="Unassembled WGS sequence"/>
</dbReference>
<feature type="compositionally biased region" description="Basic and acidic residues" evidence="1">
    <location>
        <begin position="1"/>
        <end position="19"/>
    </location>
</feature>
<dbReference type="STRING" id="1484.SA87_00155"/>
<evidence type="ECO:0000256" key="1">
    <source>
        <dbReference type="SAM" id="MobiDB-lite"/>
    </source>
</evidence>
<organism evidence="2 4">
    <name type="scientific">Hydrogenibacillus schlegelii</name>
    <name type="common">Bacillus schlegelii</name>
    <dbReference type="NCBI Taxonomy" id="1484"/>
    <lineage>
        <taxon>Bacteria</taxon>
        <taxon>Bacillati</taxon>
        <taxon>Bacillota</taxon>
        <taxon>Bacilli</taxon>
        <taxon>Bacillales</taxon>
        <taxon>Bacillales Family X. Incertae Sedis</taxon>
        <taxon>Hydrogenibacillus</taxon>
    </lineage>
</organism>
<evidence type="ECO:0000313" key="5">
    <source>
        <dbReference type="Proteomes" id="UP000244180"/>
    </source>
</evidence>
<gene>
    <name evidence="3" type="ORF">HSCHL_1176</name>
    <name evidence="2" type="ORF">SA87_00155</name>
</gene>
<feature type="region of interest" description="Disordered" evidence="1">
    <location>
        <begin position="104"/>
        <end position="126"/>
    </location>
</feature>
<name>A0A179IM92_HYDSH</name>
<keyword evidence="4" id="KW-1185">Reference proteome</keyword>
<evidence type="ECO:0000313" key="2">
    <source>
        <dbReference type="EMBL" id="OAR03796.1"/>
    </source>
</evidence>
<reference evidence="3 5" key="2">
    <citation type="submission" date="2017-08" db="EMBL/GenBank/DDBJ databases">
        <title>Burning lignite coal seam in the remote Altai Mountains harbors a hydrogen-driven thermophilic microbial community.</title>
        <authorList>
            <person name="Kadnikov V.V."/>
            <person name="Mardanov A.V."/>
            <person name="Ivasenko D."/>
            <person name="Beletsky A.V."/>
            <person name="Karnachuk O.V."/>
            <person name="Ravin N.V."/>
        </authorList>
    </citation>
    <scope>NUCLEOTIDE SEQUENCE [LARGE SCALE GENOMIC DNA]</scope>
    <source>
        <strain evidence="3">AL33</strain>
    </source>
</reference>
<sequence length="126" mass="14222">MGTDQRRKTLVERSRESGVHPHPFLKGKLPLLEKGAERSPSRTKSGSPKRIRNWVELLGKKEGEIARLKLLALRSGVSSASLEAKRVEALNALLTERIWDYNERRPHSSLRPKTSQETLKEALSTS</sequence>
<reference evidence="2 4" key="1">
    <citation type="submission" date="2015-09" db="EMBL/GenBank/DDBJ databases">
        <title>Draft genome sequence of Hydrogenibacillus schlegelii DSM 2000.</title>
        <authorList>
            <person name="Hemp J."/>
        </authorList>
    </citation>
    <scope>NUCLEOTIDE SEQUENCE [LARGE SCALE GENOMIC DNA]</scope>
    <source>
        <strain evidence="2 4">MA 48</strain>
    </source>
</reference>
<dbReference type="Proteomes" id="UP000244180">
    <property type="component" value="Unassembled WGS sequence"/>
</dbReference>
<dbReference type="EMBL" id="JXBB01000039">
    <property type="protein sequence ID" value="OAR03796.1"/>
    <property type="molecule type" value="Genomic_DNA"/>
</dbReference>
<dbReference type="RefSeq" id="WP_066202352.1">
    <property type="nucleotide sequence ID" value="NZ_JBFMHU010000207.1"/>
</dbReference>
<dbReference type="EMBL" id="PEBV01000039">
    <property type="protein sequence ID" value="PTQ51803.1"/>
    <property type="molecule type" value="Genomic_DNA"/>
</dbReference>
<protein>
    <submittedName>
        <fullName evidence="3">Mobile element protein</fullName>
    </submittedName>
</protein>
<evidence type="ECO:0000313" key="4">
    <source>
        <dbReference type="Proteomes" id="UP000243024"/>
    </source>
</evidence>
<feature type="compositionally biased region" description="Polar residues" evidence="1">
    <location>
        <begin position="111"/>
        <end position="126"/>
    </location>
</feature>
<dbReference type="AlphaFoldDB" id="A0A179IM92"/>
<evidence type="ECO:0000313" key="3">
    <source>
        <dbReference type="EMBL" id="PTQ51803.1"/>
    </source>
</evidence>
<accession>A0A179IM92</accession>
<feature type="region of interest" description="Disordered" evidence="1">
    <location>
        <begin position="1"/>
        <end position="49"/>
    </location>
</feature>